<organism evidence="3 4">
    <name type="scientific">Candidatus Roizmanbacteria bacterium GW2011_GWA1_41_13</name>
    <dbReference type="NCBI Taxonomy" id="1618474"/>
    <lineage>
        <taxon>Bacteria</taxon>
        <taxon>Candidatus Roizmaniibacteriota</taxon>
    </lineage>
</organism>
<proteinExistence type="inferred from homology"/>
<dbReference type="PATRIC" id="fig|1618474.3.peg.1069"/>
<evidence type="ECO:0000259" key="2">
    <source>
        <dbReference type="PROSITE" id="PS50164"/>
    </source>
</evidence>
<name>A0A0G0UUH8_9BACT</name>
<dbReference type="InterPro" id="IPR050190">
    <property type="entry name" value="UPF0213_domain"/>
</dbReference>
<evidence type="ECO:0000256" key="1">
    <source>
        <dbReference type="ARBA" id="ARBA00007435"/>
    </source>
</evidence>
<dbReference type="SUPFAM" id="SSF82771">
    <property type="entry name" value="GIY-YIG endonuclease"/>
    <property type="match status" value="1"/>
</dbReference>
<protein>
    <submittedName>
        <fullName evidence="3">Endonuclease</fullName>
    </submittedName>
</protein>
<dbReference type="PANTHER" id="PTHR34477:SF5">
    <property type="entry name" value="BSL5627 PROTEIN"/>
    <property type="match status" value="1"/>
</dbReference>
<keyword evidence="3" id="KW-0255">Endonuclease</keyword>
<dbReference type="PROSITE" id="PS50164">
    <property type="entry name" value="GIY_YIG"/>
    <property type="match status" value="1"/>
</dbReference>
<accession>A0A0G0UUH8</accession>
<dbReference type="CDD" id="cd10448">
    <property type="entry name" value="GIY-YIG_unchar_3"/>
    <property type="match status" value="1"/>
</dbReference>
<comment type="caution">
    <text evidence="3">The sequence shown here is derived from an EMBL/GenBank/DDBJ whole genome shotgun (WGS) entry which is preliminary data.</text>
</comment>
<gene>
    <name evidence="3" type="ORF">UU41_C0045G0007</name>
</gene>
<feature type="domain" description="GIY-YIG" evidence="2">
    <location>
        <begin position="1"/>
        <end position="77"/>
    </location>
</feature>
<evidence type="ECO:0000313" key="4">
    <source>
        <dbReference type="Proteomes" id="UP000034961"/>
    </source>
</evidence>
<keyword evidence="3" id="KW-0540">Nuclease</keyword>
<dbReference type="EMBL" id="LCAN01000045">
    <property type="protein sequence ID" value="KKR91161.1"/>
    <property type="molecule type" value="Genomic_DNA"/>
</dbReference>
<dbReference type="AlphaFoldDB" id="A0A0G0UUH8"/>
<evidence type="ECO:0000313" key="3">
    <source>
        <dbReference type="EMBL" id="KKR91161.1"/>
    </source>
</evidence>
<dbReference type="PANTHER" id="PTHR34477">
    <property type="entry name" value="UPF0213 PROTEIN YHBQ"/>
    <property type="match status" value="1"/>
</dbReference>
<sequence length="94" mass="11776">MVYYVYILASKKNGTLYVGITNNLLRRIWEHKQEYVQGFTKRYRIHMLVYYEEYSVIHDALNREKQLKWWNRKWKIELIESKNAQWKDLYNEIL</sequence>
<dbReference type="Gene3D" id="3.40.1440.10">
    <property type="entry name" value="GIY-YIG endonuclease"/>
    <property type="match status" value="1"/>
</dbReference>
<dbReference type="Proteomes" id="UP000034961">
    <property type="component" value="Unassembled WGS sequence"/>
</dbReference>
<reference evidence="3 4" key="1">
    <citation type="journal article" date="2015" name="Nature">
        <title>rRNA introns, odd ribosomes, and small enigmatic genomes across a large radiation of phyla.</title>
        <authorList>
            <person name="Brown C.T."/>
            <person name="Hug L.A."/>
            <person name="Thomas B.C."/>
            <person name="Sharon I."/>
            <person name="Castelle C.J."/>
            <person name="Singh A."/>
            <person name="Wilkins M.J."/>
            <person name="Williams K.H."/>
            <person name="Banfield J.F."/>
        </authorList>
    </citation>
    <scope>NUCLEOTIDE SEQUENCE [LARGE SCALE GENOMIC DNA]</scope>
</reference>
<keyword evidence="3" id="KW-0378">Hydrolase</keyword>
<dbReference type="InterPro" id="IPR000305">
    <property type="entry name" value="GIY-YIG_endonuc"/>
</dbReference>
<dbReference type="InterPro" id="IPR035901">
    <property type="entry name" value="GIY-YIG_endonuc_sf"/>
</dbReference>
<comment type="similarity">
    <text evidence="1">Belongs to the UPF0213 family.</text>
</comment>
<dbReference type="Pfam" id="PF01541">
    <property type="entry name" value="GIY-YIG"/>
    <property type="match status" value="1"/>
</dbReference>
<dbReference type="GO" id="GO:0004519">
    <property type="term" value="F:endonuclease activity"/>
    <property type="evidence" value="ECO:0007669"/>
    <property type="project" value="UniProtKB-KW"/>
</dbReference>